<evidence type="ECO:0000313" key="2">
    <source>
        <dbReference type="Proteomes" id="UP000324222"/>
    </source>
</evidence>
<protein>
    <submittedName>
        <fullName evidence="1">Uncharacterized protein</fullName>
    </submittedName>
</protein>
<accession>A0A5B7KFV9</accession>
<dbReference type="Proteomes" id="UP000324222">
    <property type="component" value="Unassembled WGS sequence"/>
</dbReference>
<reference evidence="1 2" key="1">
    <citation type="submission" date="2019-05" db="EMBL/GenBank/DDBJ databases">
        <title>Another draft genome of Portunus trituberculatus and its Hox gene families provides insights of decapod evolution.</title>
        <authorList>
            <person name="Jeong J.-H."/>
            <person name="Song I."/>
            <person name="Kim S."/>
            <person name="Choi T."/>
            <person name="Kim D."/>
            <person name="Ryu S."/>
            <person name="Kim W."/>
        </authorList>
    </citation>
    <scope>NUCLEOTIDE SEQUENCE [LARGE SCALE GENOMIC DNA]</scope>
    <source>
        <tissue evidence="1">Muscle</tissue>
    </source>
</reference>
<proteinExistence type="predicted"/>
<organism evidence="1 2">
    <name type="scientific">Portunus trituberculatus</name>
    <name type="common">Swimming crab</name>
    <name type="synonym">Neptunus trituberculatus</name>
    <dbReference type="NCBI Taxonomy" id="210409"/>
    <lineage>
        <taxon>Eukaryota</taxon>
        <taxon>Metazoa</taxon>
        <taxon>Ecdysozoa</taxon>
        <taxon>Arthropoda</taxon>
        <taxon>Crustacea</taxon>
        <taxon>Multicrustacea</taxon>
        <taxon>Malacostraca</taxon>
        <taxon>Eumalacostraca</taxon>
        <taxon>Eucarida</taxon>
        <taxon>Decapoda</taxon>
        <taxon>Pleocyemata</taxon>
        <taxon>Brachyura</taxon>
        <taxon>Eubrachyura</taxon>
        <taxon>Portunoidea</taxon>
        <taxon>Portunidae</taxon>
        <taxon>Portuninae</taxon>
        <taxon>Portunus</taxon>
    </lineage>
</organism>
<evidence type="ECO:0000313" key="1">
    <source>
        <dbReference type="EMBL" id="MPD03445.1"/>
    </source>
</evidence>
<dbReference type="AlphaFoldDB" id="A0A5B7KFV9"/>
<comment type="caution">
    <text evidence="1">The sequence shown here is derived from an EMBL/GenBank/DDBJ whole genome shotgun (WGS) entry which is preliminary data.</text>
</comment>
<name>A0A5B7KFV9_PORTR</name>
<sequence length="72" mass="7958">MCGIKIVKAQAINLLISIDRFIMRNTHESPADHLFEASSDEREKCSRKAGCVSRWCEKVVVAAVVKIAVVGE</sequence>
<keyword evidence="2" id="KW-1185">Reference proteome</keyword>
<gene>
    <name evidence="1" type="ORF">E2C01_099084</name>
</gene>
<dbReference type="EMBL" id="VSRR010136136">
    <property type="protein sequence ID" value="MPD03445.1"/>
    <property type="molecule type" value="Genomic_DNA"/>
</dbReference>